<evidence type="ECO:0000256" key="1">
    <source>
        <dbReference type="SAM" id="Phobius"/>
    </source>
</evidence>
<accession>A0A183K8L3</accession>
<dbReference type="EMBL" id="UZAK01034345">
    <property type="protein sequence ID" value="VDP44101.1"/>
    <property type="molecule type" value="Genomic_DNA"/>
</dbReference>
<dbReference type="WBParaSite" id="SCUD_0001134301-mRNA-1">
    <property type="protein sequence ID" value="SCUD_0001134301-mRNA-1"/>
    <property type="gene ID" value="SCUD_0001134301"/>
</dbReference>
<protein>
    <submittedName>
        <fullName evidence="4">TLC domain-containing protein</fullName>
    </submittedName>
</protein>
<feature type="transmembrane region" description="Helical" evidence="1">
    <location>
        <begin position="25"/>
        <end position="46"/>
    </location>
</feature>
<dbReference type="AlphaFoldDB" id="A0A183K8L3"/>
<dbReference type="Proteomes" id="UP000279833">
    <property type="component" value="Unassembled WGS sequence"/>
</dbReference>
<reference evidence="4" key="1">
    <citation type="submission" date="2016-06" db="UniProtKB">
        <authorList>
            <consortium name="WormBaseParasite"/>
        </authorList>
    </citation>
    <scope>IDENTIFICATION</scope>
</reference>
<evidence type="ECO:0000313" key="2">
    <source>
        <dbReference type="EMBL" id="VDP44101.1"/>
    </source>
</evidence>
<name>A0A183K8L3_9TREM</name>
<sequence>MYLHLRFDVQSGTLTQYRSLHMLSFYPLSYCVLIATFLCNGVKFIFTWHRLLESSH</sequence>
<organism evidence="4">
    <name type="scientific">Schistosoma curassoni</name>
    <dbReference type="NCBI Taxonomy" id="6186"/>
    <lineage>
        <taxon>Eukaryota</taxon>
        <taxon>Metazoa</taxon>
        <taxon>Spiralia</taxon>
        <taxon>Lophotrochozoa</taxon>
        <taxon>Platyhelminthes</taxon>
        <taxon>Trematoda</taxon>
        <taxon>Digenea</taxon>
        <taxon>Strigeidida</taxon>
        <taxon>Schistosomatoidea</taxon>
        <taxon>Schistosomatidae</taxon>
        <taxon>Schistosoma</taxon>
    </lineage>
</organism>
<evidence type="ECO:0000313" key="4">
    <source>
        <dbReference type="WBParaSite" id="SCUD_0001134301-mRNA-1"/>
    </source>
</evidence>
<keyword evidence="1" id="KW-0812">Transmembrane</keyword>
<keyword evidence="1" id="KW-1133">Transmembrane helix</keyword>
<keyword evidence="1" id="KW-0472">Membrane</keyword>
<gene>
    <name evidence="2" type="ORF">SCUD_LOCUS11343</name>
</gene>
<proteinExistence type="predicted"/>
<reference evidence="2 3" key="2">
    <citation type="submission" date="2018-11" db="EMBL/GenBank/DDBJ databases">
        <authorList>
            <consortium name="Pathogen Informatics"/>
        </authorList>
    </citation>
    <scope>NUCLEOTIDE SEQUENCE [LARGE SCALE GENOMIC DNA]</scope>
    <source>
        <strain evidence="2">Dakar</strain>
        <strain evidence="3">Dakar, Senegal</strain>
    </source>
</reference>
<keyword evidence="3" id="KW-1185">Reference proteome</keyword>
<evidence type="ECO:0000313" key="3">
    <source>
        <dbReference type="Proteomes" id="UP000279833"/>
    </source>
</evidence>